<gene>
    <name evidence="4" type="ORF">DFJ69_0638</name>
</gene>
<dbReference type="Proteomes" id="UP000256661">
    <property type="component" value="Unassembled WGS sequence"/>
</dbReference>
<evidence type="ECO:0000313" key="4">
    <source>
        <dbReference type="EMBL" id="REE95255.1"/>
    </source>
</evidence>
<dbReference type="PANTHER" id="PTHR43072">
    <property type="entry name" value="N-ACETYLTRANSFERASE"/>
    <property type="match status" value="1"/>
</dbReference>
<comment type="caution">
    <text evidence="4">The sequence shown here is derived from an EMBL/GenBank/DDBJ whole genome shotgun (WGS) entry which is preliminary data.</text>
</comment>
<evidence type="ECO:0000313" key="5">
    <source>
        <dbReference type="Proteomes" id="UP000256661"/>
    </source>
</evidence>
<keyword evidence="5" id="KW-1185">Reference proteome</keyword>
<dbReference type="PANTHER" id="PTHR43072:SF23">
    <property type="entry name" value="UPF0039 PROTEIN C11D3.02C"/>
    <property type="match status" value="1"/>
</dbReference>
<dbReference type="InterPro" id="IPR016181">
    <property type="entry name" value="Acyl_CoA_acyltransferase"/>
</dbReference>
<feature type="domain" description="N-acetyltransferase" evidence="3">
    <location>
        <begin position="1"/>
        <end position="158"/>
    </location>
</feature>
<keyword evidence="2" id="KW-0012">Acyltransferase</keyword>
<reference evidence="4 5" key="1">
    <citation type="submission" date="2018-08" db="EMBL/GenBank/DDBJ databases">
        <title>Sequencing the genomes of 1000 actinobacteria strains.</title>
        <authorList>
            <person name="Klenk H.-P."/>
        </authorList>
    </citation>
    <scope>NUCLEOTIDE SEQUENCE [LARGE SCALE GENOMIC DNA]</scope>
    <source>
        <strain evidence="4 5">DSM 43927</strain>
    </source>
</reference>
<evidence type="ECO:0000259" key="3">
    <source>
        <dbReference type="PROSITE" id="PS51186"/>
    </source>
</evidence>
<protein>
    <submittedName>
        <fullName evidence="4">Phosphinothricin acetyltransferase</fullName>
    </submittedName>
</protein>
<keyword evidence="1 4" id="KW-0808">Transferase</keyword>
<evidence type="ECO:0000256" key="1">
    <source>
        <dbReference type="ARBA" id="ARBA00022679"/>
    </source>
</evidence>
<dbReference type="Pfam" id="PF00583">
    <property type="entry name" value="Acetyltransf_1"/>
    <property type="match status" value="1"/>
</dbReference>
<dbReference type="PROSITE" id="PS51186">
    <property type="entry name" value="GNAT"/>
    <property type="match status" value="1"/>
</dbReference>
<sequence>MEITPMVTEHSGEVLAIFRDGIEGGDATFETAVPAWDDFSAGKLPDHRFVARDAGRILGWVALSATSSRPVYRGVAEISVYVAADAQGRGVGRALMDAVIASSERAGIWTLQAGVFPENTASLRLHEAFGFRRVGVRERLGRHDVDGRSRWRDVVLLERRSATVG</sequence>
<dbReference type="AlphaFoldDB" id="A0A3D9SQP1"/>
<accession>A0A3D9SQP1</accession>
<dbReference type="InterPro" id="IPR000182">
    <property type="entry name" value="GNAT_dom"/>
</dbReference>
<dbReference type="SUPFAM" id="SSF55729">
    <property type="entry name" value="Acyl-CoA N-acyltransferases (Nat)"/>
    <property type="match status" value="1"/>
</dbReference>
<proteinExistence type="predicted"/>
<dbReference type="GO" id="GO:0016747">
    <property type="term" value="F:acyltransferase activity, transferring groups other than amino-acyl groups"/>
    <property type="evidence" value="ECO:0007669"/>
    <property type="project" value="InterPro"/>
</dbReference>
<dbReference type="Gene3D" id="3.40.630.30">
    <property type="match status" value="1"/>
</dbReference>
<evidence type="ECO:0000256" key="2">
    <source>
        <dbReference type="ARBA" id="ARBA00023315"/>
    </source>
</evidence>
<dbReference type="RefSeq" id="WP_245973964.1">
    <property type="nucleotide sequence ID" value="NZ_QTTT01000001.1"/>
</dbReference>
<name>A0A3D9SQP1_9ACTN</name>
<organism evidence="4 5">
    <name type="scientific">Thermomonospora umbrina</name>
    <dbReference type="NCBI Taxonomy" id="111806"/>
    <lineage>
        <taxon>Bacteria</taxon>
        <taxon>Bacillati</taxon>
        <taxon>Actinomycetota</taxon>
        <taxon>Actinomycetes</taxon>
        <taxon>Streptosporangiales</taxon>
        <taxon>Thermomonosporaceae</taxon>
        <taxon>Thermomonospora</taxon>
    </lineage>
</organism>
<dbReference type="CDD" id="cd04301">
    <property type="entry name" value="NAT_SF"/>
    <property type="match status" value="1"/>
</dbReference>
<dbReference type="EMBL" id="QTTT01000001">
    <property type="protein sequence ID" value="REE95255.1"/>
    <property type="molecule type" value="Genomic_DNA"/>
</dbReference>